<evidence type="ECO:0000313" key="7">
    <source>
        <dbReference type="EMBL" id="EKC54340.1"/>
    </source>
</evidence>
<proteinExistence type="predicted"/>
<evidence type="ECO:0000256" key="5">
    <source>
        <dbReference type="ARBA" id="ARBA00023136"/>
    </source>
</evidence>
<feature type="transmembrane region" description="Helical" evidence="6">
    <location>
        <begin position="115"/>
        <end position="136"/>
    </location>
</feature>
<keyword evidence="3 6" id="KW-0812">Transmembrane</keyword>
<protein>
    <submittedName>
        <fullName evidence="7">Inner-membrane translocator</fullName>
    </submittedName>
</protein>
<dbReference type="GO" id="GO:0022857">
    <property type="term" value="F:transmembrane transporter activity"/>
    <property type="evidence" value="ECO:0007669"/>
    <property type="project" value="InterPro"/>
</dbReference>
<gene>
    <name evidence="7" type="ORF">LEA_15905</name>
</gene>
<dbReference type="AlphaFoldDB" id="K1SKI9"/>
<keyword evidence="4 6" id="KW-1133">Transmembrane helix</keyword>
<dbReference type="GO" id="GO:0005886">
    <property type="term" value="C:plasma membrane"/>
    <property type="evidence" value="ECO:0007669"/>
    <property type="project" value="UniProtKB-SubCell"/>
</dbReference>
<dbReference type="Pfam" id="PF02653">
    <property type="entry name" value="BPD_transp_2"/>
    <property type="match status" value="1"/>
</dbReference>
<keyword evidence="2" id="KW-1003">Cell membrane</keyword>
<dbReference type="EMBL" id="AJWY01010863">
    <property type="protein sequence ID" value="EKC54340.1"/>
    <property type="molecule type" value="Genomic_DNA"/>
</dbReference>
<keyword evidence="5 6" id="KW-0472">Membrane</keyword>
<evidence type="ECO:0000256" key="4">
    <source>
        <dbReference type="ARBA" id="ARBA00022989"/>
    </source>
</evidence>
<comment type="caution">
    <text evidence="7">The sequence shown here is derived from an EMBL/GenBank/DDBJ whole genome shotgun (WGS) entry which is preliminary data.</text>
</comment>
<name>K1SKI9_9ZZZZ</name>
<feature type="transmembrane region" description="Helical" evidence="6">
    <location>
        <begin position="164"/>
        <end position="182"/>
    </location>
</feature>
<organism evidence="7">
    <name type="scientific">human gut metagenome</name>
    <dbReference type="NCBI Taxonomy" id="408170"/>
    <lineage>
        <taxon>unclassified sequences</taxon>
        <taxon>metagenomes</taxon>
        <taxon>organismal metagenomes</taxon>
    </lineage>
</organism>
<dbReference type="PANTHER" id="PTHR47089:SF1">
    <property type="entry name" value="GUANOSINE ABC TRANSPORTER PERMEASE PROTEIN NUPP"/>
    <property type="match status" value="1"/>
</dbReference>
<dbReference type="CDD" id="cd06580">
    <property type="entry name" value="TM_PBP1_transp_TpRbsC_like"/>
    <property type="match status" value="1"/>
</dbReference>
<feature type="transmembrane region" description="Helical" evidence="6">
    <location>
        <begin position="82"/>
        <end position="103"/>
    </location>
</feature>
<accession>K1SKI9</accession>
<dbReference type="InterPro" id="IPR001851">
    <property type="entry name" value="ABC_transp_permease"/>
</dbReference>
<evidence type="ECO:0000256" key="6">
    <source>
        <dbReference type="SAM" id="Phobius"/>
    </source>
</evidence>
<sequence length="204" mass="22558">MILTGENPISVYKTMFEGAFGTERKIWKLLQSLAMLLCVSLAITPAFKMRFWNIGGEGQVLIGGLATAACMILLGGKVPNALLIIIMLVASIIAGAVWALIPAVFKAKFNTNETLFTLMMNYVAIQIVSYFCMYWENPKGSGKIGVINSNTMDGWLPTIGKYDYLLNIIIVLVITIAMYVYLKYSKHGYEISVVGESRKYGQDT</sequence>
<evidence type="ECO:0000256" key="3">
    <source>
        <dbReference type="ARBA" id="ARBA00022692"/>
    </source>
</evidence>
<reference evidence="7" key="1">
    <citation type="journal article" date="2013" name="Environ. Microbiol.">
        <title>Microbiota from the distal guts of lean and obese adolescents exhibit partial functional redundancy besides clear differences in community structure.</title>
        <authorList>
            <person name="Ferrer M."/>
            <person name="Ruiz A."/>
            <person name="Lanza F."/>
            <person name="Haange S.B."/>
            <person name="Oberbach A."/>
            <person name="Till H."/>
            <person name="Bargiela R."/>
            <person name="Campoy C."/>
            <person name="Segura M.T."/>
            <person name="Richter M."/>
            <person name="von Bergen M."/>
            <person name="Seifert J."/>
            <person name="Suarez A."/>
        </authorList>
    </citation>
    <scope>NUCLEOTIDE SEQUENCE</scope>
</reference>
<evidence type="ECO:0000256" key="1">
    <source>
        <dbReference type="ARBA" id="ARBA00004651"/>
    </source>
</evidence>
<evidence type="ECO:0000256" key="2">
    <source>
        <dbReference type="ARBA" id="ARBA00022475"/>
    </source>
</evidence>
<comment type="subcellular location">
    <subcellularLocation>
        <location evidence="1">Cell membrane</location>
        <topology evidence="1">Multi-pass membrane protein</topology>
    </subcellularLocation>
</comment>
<feature type="transmembrane region" description="Helical" evidence="6">
    <location>
        <begin position="59"/>
        <end position="76"/>
    </location>
</feature>
<dbReference type="PANTHER" id="PTHR47089">
    <property type="entry name" value="ABC TRANSPORTER, PERMEASE PROTEIN"/>
    <property type="match status" value="1"/>
</dbReference>